<feature type="domain" description="NTP pyrophosphohydrolase MazG-like" evidence="2">
    <location>
        <begin position="250"/>
        <end position="323"/>
    </location>
</feature>
<dbReference type="GO" id="GO:0008168">
    <property type="term" value="F:methyltransferase activity"/>
    <property type="evidence" value="ECO:0007669"/>
    <property type="project" value="UniProtKB-KW"/>
</dbReference>
<dbReference type="InterPro" id="IPR000878">
    <property type="entry name" value="4pyrrol_Mease"/>
</dbReference>
<dbReference type="GO" id="GO:0006203">
    <property type="term" value="P:dGTP catabolic process"/>
    <property type="evidence" value="ECO:0007669"/>
    <property type="project" value="TreeGrafter"/>
</dbReference>
<feature type="domain" description="Tetrapyrrole methylase" evidence="1">
    <location>
        <begin position="2"/>
        <end position="203"/>
    </location>
</feature>
<dbReference type="GO" id="GO:0047429">
    <property type="term" value="F:nucleoside triphosphate diphosphatase activity"/>
    <property type="evidence" value="ECO:0007669"/>
    <property type="project" value="InterPro"/>
</dbReference>
<sequence length="481" mass="53081">MIVGLGPGSLGLLTLETWDLLAAADLVLLRTAKHPTVDGLKERGVSFVSYDDVYDAQPTFDAVYDFIARDCLAKVEKGQKVVYAVPGSPLVAEKTVSLIRLLAAERNIAVKIAPGMSFLEVLYVRLGVDPAAGMTILDSIDLAVLRDKPSTGLVVTQIYSRQVASEAKLSLMEWYADDDEIIVARNLGLPGEEVRKIPLYELDRLPVIDHLTSVYVPPGQAGPGQFELSPVIDIMARLRAPGGCLWDIEQTHRSLRRYLVEEVYEVLEAIDLKSAGQLCEELGDLLLQIVFHARIAEECGDFTMQEVIDGVAAKLVRRHPHVFGDVTVQDAGEVVLNWEQIKQQEKGHERPSVLDGIPPELPGLMKACKLQIKAAKVGFDWDNIAPVWEKIEEEIAELKTAIESGDTEAMEGELGDILFAVVNLARFLKVDAEIALNVTNSKFKRRFVHMEAAVGEKGLNWEQLTLAELDQLWDEAKLAEG</sequence>
<evidence type="ECO:0000313" key="4">
    <source>
        <dbReference type="Proteomes" id="UP000214880"/>
    </source>
</evidence>
<evidence type="ECO:0000259" key="2">
    <source>
        <dbReference type="Pfam" id="PF03819"/>
    </source>
</evidence>
<keyword evidence="3" id="KW-0489">Methyltransferase</keyword>
<dbReference type="EMBL" id="FNHB01000006">
    <property type="protein sequence ID" value="SDM64307.1"/>
    <property type="molecule type" value="Genomic_DNA"/>
</dbReference>
<reference evidence="3 4" key="1">
    <citation type="submission" date="2016-10" db="EMBL/GenBank/DDBJ databases">
        <authorList>
            <person name="de Groot N.N."/>
        </authorList>
    </citation>
    <scope>NUCLEOTIDE SEQUENCE [LARGE SCALE GENOMIC DNA]</scope>
    <source>
        <strain evidence="3 4">DSM 1736</strain>
    </source>
</reference>
<dbReference type="Proteomes" id="UP000214880">
    <property type="component" value="Unassembled WGS sequence"/>
</dbReference>
<keyword evidence="4" id="KW-1185">Reference proteome</keyword>
<dbReference type="InterPro" id="IPR004518">
    <property type="entry name" value="MazG-like_dom"/>
</dbReference>
<evidence type="ECO:0000313" key="3">
    <source>
        <dbReference type="EMBL" id="SDM64307.1"/>
    </source>
</evidence>
<dbReference type="InterPro" id="IPR011551">
    <property type="entry name" value="NTP_PyrPHydrolase_MazG"/>
</dbReference>
<dbReference type="Gene3D" id="1.10.287.1080">
    <property type="entry name" value="MazG-like"/>
    <property type="match status" value="2"/>
</dbReference>
<organism evidence="3 4">
    <name type="scientific">Dendrosporobacter quercicolus</name>
    <dbReference type="NCBI Taxonomy" id="146817"/>
    <lineage>
        <taxon>Bacteria</taxon>
        <taxon>Bacillati</taxon>
        <taxon>Bacillota</taxon>
        <taxon>Negativicutes</taxon>
        <taxon>Selenomonadales</taxon>
        <taxon>Sporomusaceae</taxon>
        <taxon>Dendrosporobacter</taxon>
    </lineage>
</organism>
<dbReference type="GO" id="GO:0006950">
    <property type="term" value="P:response to stress"/>
    <property type="evidence" value="ECO:0007669"/>
    <property type="project" value="UniProtKB-ARBA"/>
</dbReference>
<dbReference type="InterPro" id="IPR048011">
    <property type="entry name" value="NTP-PPase_MazG-like_C"/>
</dbReference>
<keyword evidence="3" id="KW-0808">Transferase</keyword>
<dbReference type="FunFam" id="1.10.287.1080:FF:000001">
    <property type="entry name" value="Nucleoside triphosphate pyrophosphohydrolase"/>
    <property type="match status" value="1"/>
</dbReference>
<dbReference type="CDD" id="cd11529">
    <property type="entry name" value="NTP-PPase_MazG_Cterm"/>
    <property type="match status" value="1"/>
</dbReference>
<dbReference type="PANTHER" id="PTHR30522:SF0">
    <property type="entry name" value="NUCLEOSIDE TRIPHOSPHATE PYROPHOSPHOHYDROLASE"/>
    <property type="match status" value="1"/>
</dbReference>
<dbReference type="InterPro" id="IPR048015">
    <property type="entry name" value="NTP-PPase_MazG-like_N"/>
</dbReference>
<dbReference type="GO" id="GO:0046081">
    <property type="term" value="P:dUTP catabolic process"/>
    <property type="evidence" value="ECO:0007669"/>
    <property type="project" value="TreeGrafter"/>
</dbReference>
<evidence type="ECO:0000259" key="1">
    <source>
        <dbReference type="Pfam" id="PF00590"/>
    </source>
</evidence>
<dbReference type="NCBIfam" id="TIGR00444">
    <property type="entry name" value="mazG"/>
    <property type="match status" value="1"/>
</dbReference>
<dbReference type="GO" id="GO:0032259">
    <property type="term" value="P:methylation"/>
    <property type="evidence" value="ECO:0007669"/>
    <property type="project" value="UniProtKB-KW"/>
</dbReference>
<feature type="domain" description="NTP pyrophosphohydrolase MazG-like" evidence="2">
    <location>
        <begin position="390"/>
        <end position="446"/>
    </location>
</feature>
<dbReference type="STRING" id="146817.SAMN04488502_10691"/>
<dbReference type="NCBIfam" id="NF007113">
    <property type="entry name" value="PRK09562.1"/>
    <property type="match status" value="1"/>
</dbReference>
<dbReference type="SUPFAM" id="SSF101386">
    <property type="entry name" value="all-alpha NTP pyrophosphatases"/>
    <property type="match status" value="2"/>
</dbReference>
<dbReference type="CDD" id="cd11723">
    <property type="entry name" value="YabN_N_like"/>
    <property type="match status" value="1"/>
</dbReference>
<dbReference type="Pfam" id="PF00590">
    <property type="entry name" value="TP_methylase"/>
    <property type="match status" value="1"/>
</dbReference>
<dbReference type="GO" id="GO:0046047">
    <property type="term" value="P:TTP catabolic process"/>
    <property type="evidence" value="ECO:0007669"/>
    <property type="project" value="TreeGrafter"/>
</dbReference>
<dbReference type="InterPro" id="IPR014777">
    <property type="entry name" value="4pyrrole_Mease_sub1"/>
</dbReference>
<name>A0A1G9UWY7_9FIRM</name>
<dbReference type="Pfam" id="PF03819">
    <property type="entry name" value="MazG"/>
    <property type="match status" value="2"/>
</dbReference>
<dbReference type="GO" id="GO:0046076">
    <property type="term" value="P:dTTP catabolic process"/>
    <property type="evidence" value="ECO:0007669"/>
    <property type="project" value="TreeGrafter"/>
</dbReference>
<gene>
    <name evidence="3" type="ORF">SAMN04488502_10691</name>
</gene>
<dbReference type="SUPFAM" id="SSF53790">
    <property type="entry name" value="Tetrapyrrole methylase"/>
    <property type="match status" value="1"/>
</dbReference>
<dbReference type="GO" id="GO:0046061">
    <property type="term" value="P:dATP catabolic process"/>
    <property type="evidence" value="ECO:0007669"/>
    <property type="project" value="TreeGrafter"/>
</dbReference>
<dbReference type="GO" id="GO:0046052">
    <property type="term" value="P:UTP catabolic process"/>
    <property type="evidence" value="ECO:0007669"/>
    <property type="project" value="TreeGrafter"/>
</dbReference>
<dbReference type="PANTHER" id="PTHR30522">
    <property type="entry name" value="NUCLEOSIDE TRIPHOSPHATE PYROPHOSPHOHYDROLASE"/>
    <property type="match status" value="1"/>
</dbReference>
<dbReference type="InterPro" id="IPR035013">
    <property type="entry name" value="YabN_N"/>
</dbReference>
<dbReference type="PIRSF" id="PIRSF002845">
    <property type="entry name" value="Ttrprl_mtas_MazG"/>
    <property type="match status" value="1"/>
</dbReference>
<dbReference type="InterPro" id="IPR024180">
    <property type="entry name" value="Tetrapyrrole_Mease/MazG_pred"/>
</dbReference>
<proteinExistence type="predicted"/>
<dbReference type="Gene3D" id="3.40.1010.10">
    <property type="entry name" value="Cobalt-precorrin-4 Transmethylase, Domain 1"/>
    <property type="match status" value="1"/>
</dbReference>
<dbReference type="AlphaFoldDB" id="A0A1G9UWY7"/>
<dbReference type="FunFam" id="1.10.287.1080:FF:000003">
    <property type="entry name" value="Nucleoside triphosphate pyrophosphohydrolase"/>
    <property type="match status" value="1"/>
</dbReference>
<dbReference type="CDD" id="cd11528">
    <property type="entry name" value="NTP-PPase_MazG_Nterm"/>
    <property type="match status" value="1"/>
</dbReference>
<dbReference type="InterPro" id="IPR035996">
    <property type="entry name" value="4pyrrol_Methylase_sf"/>
</dbReference>
<protein>
    <submittedName>
        <fullName evidence="3">Tetrapyrrole methylase family protein / MazG family protein</fullName>
    </submittedName>
</protein>
<accession>A0A1G9UWY7</accession>